<evidence type="ECO:0000313" key="2">
    <source>
        <dbReference type="EMBL" id="ORW99822.1"/>
    </source>
</evidence>
<dbReference type="AlphaFoldDB" id="A0A024K375"/>
<dbReference type="HOGENOM" id="CLU_192213_0_0_11"/>
<reference evidence="1" key="2">
    <citation type="submission" date="2014-04" db="EMBL/GenBank/DDBJ databases">
        <authorList>
            <person name="Xu Y.W."/>
            <person name="Yang Q."/>
        </authorList>
    </citation>
    <scope>NUCLEOTIDE SEQUENCE</scope>
    <source>
        <strain evidence="1">DSM 44626</strain>
    </source>
</reference>
<dbReference type="eggNOG" id="ENOG5033MEQ">
    <property type="taxonomic scope" value="Bacteria"/>
</dbReference>
<accession>A0A024K375</accession>
<dbReference type="EMBL" id="LQPY01000037">
    <property type="protein sequence ID" value="ORW99822.1"/>
    <property type="molecule type" value="Genomic_DNA"/>
</dbReference>
<dbReference type="Proteomes" id="UP000028880">
    <property type="component" value="Unassembled WGS sequence"/>
</dbReference>
<dbReference type="OrthoDB" id="2877291at2"/>
<dbReference type="RefSeq" id="WP_036471077.1">
    <property type="nucleotide sequence ID" value="NZ_HG964446.1"/>
</dbReference>
<sequence length="84" mass="9254">MTIEFGDGDAVDVPGVGPVISNEFAQVSVNFDTCGNSARLRLEDLRSGRVRFLDALELETLIWLSDERLTSLIDPSDGRWRGDA</sequence>
<evidence type="ECO:0000313" key="1">
    <source>
        <dbReference type="EMBL" id="CDO90366.1"/>
    </source>
</evidence>
<dbReference type="EMBL" id="HG964446">
    <property type="protein sequence ID" value="CDO90366.1"/>
    <property type="molecule type" value="Genomic_DNA"/>
</dbReference>
<dbReference type="Proteomes" id="UP000193710">
    <property type="component" value="Unassembled WGS sequence"/>
</dbReference>
<dbReference type="STRING" id="47839.BN973_04759"/>
<protein>
    <recommendedName>
        <fullName evidence="4">Dihydrodiol dehydrogenase</fullName>
    </recommendedName>
</protein>
<reference evidence="1" key="1">
    <citation type="journal article" date="2014" name="Genome Announc.">
        <title>Draft Genome Sequence of Mycobacterium triplex DSM 44626.</title>
        <authorList>
            <person name="Sassi M."/>
            <person name="Croce O."/>
            <person name="Robert C."/>
            <person name="Raoult D."/>
            <person name="Drancourt M."/>
        </authorList>
    </citation>
    <scope>NUCLEOTIDE SEQUENCE [LARGE SCALE GENOMIC DNA]</scope>
    <source>
        <strain evidence="1">DSM 44626</strain>
    </source>
</reference>
<name>A0A024K375_9MYCO</name>
<organism evidence="1">
    <name type="scientific">Mycobacterium triplex</name>
    <dbReference type="NCBI Taxonomy" id="47839"/>
    <lineage>
        <taxon>Bacteria</taxon>
        <taxon>Bacillati</taxon>
        <taxon>Actinomycetota</taxon>
        <taxon>Actinomycetes</taxon>
        <taxon>Mycobacteriales</taxon>
        <taxon>Mycobacteriaceae</taxon>
        <taxon>Mycobacterium</taxon>
        <taxon>Mycobacterium simiae complex</taxon>
    </lineage>
</organism>
<reference evidence="2 3" key="3">
    <citation type="submission" date="2016-01" db="EMBL/GenBank/DDBJ databases">
        <title>The new phylogeny of the genus Mycobacterium.</title>
        <authorList>
            <person name="Tarcisio F."/>
            <person name="Conor M."/>
            <person name="Antonella G."/>
            <person name="Elisabetta G."/>
            <person name="Giulia F.S."/>
            <person name="Sara T."/>
            <person name="Anna F."/>
            <person name="Clotilde B."/>
            <person name="Roberto B."/>
            <person name="Veronica D.S."/>
            <person name="Fabio R."/>
            <person name="Monica P."/>
            <person name="Olivier J."/>
            <person name="Enrico T."/>
            <person name="Nicola S."/>
        </authorList>
    </citation>
    <scope>NUCLEOTIDE SEQUENCE [LARGE SCALE GENOMIC DNA]</scope>
    <source>
        <strain evidence="2 3">DSM 44626</strain>
    </source>
</reference>
<keyword evidence="3" id="KW-1185">Reference proteome</keyword>
<gene>
    <name evidence="2" type="ORF">AWC29_26015</name>
    <name evidence="1" type="ORF">BN973_04759</name>
</gene>
<evidence type="ECO:0000313" key="3">
    <source>
        <dbReference type="Proteomes" id="UP000193710"/>
    </source>
</evidence>
<proteinExistence type="predicted"/>
<evidence type="ECO:0008006" key="4">
    <source>
        <dbReference type="Google" id="ProtNLM"/>
    </source>
</evidence>